<evidence type="ECO:0000313" key="2">
    <source>
        <dbReference type="Proteomes" id="UP000631114"/>
    </source>
</evidence>
<dbReference type="Proteomes" id="UP000631114">
    <property type="component" value="Unassembled WGS sequence"/>
</dbReference>
<sequence>MLFTYLSYLGLHYTSLCILWVEATLYCMEIRFKGVIEKGNGRSGRETRDTTRENSKHLALPITFGDRQVYIEEKRTSTRGYRFYEGKNKKAKRIASQFDESCSPKASRQ</sequence>
<reference evidence="1 2" key="1">
    <citation type="submission" date="2020-10" db="EMBL/GenBank/DDBJ databases">
        <title>The Coptis chinensis genome and diversification of protoberbering-type alkaloids.</title>
        <authorList>
            <person name="Wang B."/>
            <person name="Shu S."/>
            <person name="Song C."/>
            <person name="Liu Y."/>
        </authorList>
    </citation>
    <scope>NUCLEOTIDE SEQUENCE [LARGE SCALE GENOMIC DNA]</scope>
    <source>
        <strain evidence="1">HL-2020</strain>
        <tissue evidence="1">Leaf</tissue>
    </source>
</reference>
<dbReference type="EMBL" id="JADFTS010000003">
    <property type="protein sequence ID" value="KAF9617910.1"/>
    <property type="molecule type" value="Genomic_DNA"/>
</dbReference>
<name>A0A835IH99_9MAGN</name>
<keyword evidence="2" id="KW-1185">Reference proteome</keyword>
<protein>
    <submittedName>
        <fullName evidence="1">Uncharacterized protein</fullName>
    </submittedName>
</protein>
<proteinExistence type="predicted"/>
<accession>A0A835IH99</accession>
<evidence type="ECO:0000313" key="1">
    <source>
        <dbReference type="EMBL" id="KAF9617910.1"/>
    </source>
</evidence>
<feature type="non-terminal residue" evidence="1">
    <location>
        <position position="109"/>
    </location>
</feature>
<comment type="caution">
    <text evidence="1">The sequence shown here is derived from an EMBL/GenBank/DDBJ whole genome shotgun (WGS) entry which is preliminary data.</text>
</comment>
<organism evidence="1 2">
    <name type="scientific">Coptis chinensis</name>
    <dbReference type="NCBI Taxonomy" id="261450"/>
    <lineage>
        <taxon>Eukaryota</taxon>
        <taxon>Viridiplantae</taxon>
        <taxon>Streptophyta</taxon>
        <taxon>Embryophyta</taxon>
        <taxon>Tracheophyta</taxon>
        <taxon>Spermatophyta</taxon>
        <taxon>Magnoliopsida</taxon>
        <taxon>Ranunculales</taxon>
        <taxon>Ranunculaceae</taxon>
        <taxon>Coptidoideae</taxon>
        <taxon>Coptis</taxon>
    </lineage>
</organism>
<gene>
    <name evidence="1" type="ORF">IFM89_039129</name>
</gene>
<dbReference type="AlphaFoldDB" id="A0A835IH99"/>